<dbReference type="KEGG" id="pdu:PDUR_06930"/>
<proteinExistence type="predicted"/>
<dbReference type="EMBL" id="CP009288">
    <property type="protein sequence ID" value="AIQ11707.1"/>
    <property type="molecule type" value="Genomic_DNA"/>
</dbReference>
<dbReference type="eggNOG" id="ENOG503067Z">
    <property type="taxonomic scope" value="Bacteria"/>
</dbReference>
<dbReference type="Proteomes" id="UP000029409">
    <property type="component" value="Chromosome"/>
</dbReference>
<name>A0A089HKR8_PAEDU</name>
<evidence type="ECO:0000313" key="2">
    <source>
        <dbReference type="Proteomes" id="UP000029409"/>
    </source>
</evidence>
<reference evidence="1 2" key="1">
    <citation type="submission" date="2014-08" db="EMBL/GenBank/DDBJ databases">
        <title>Comparative genomics of the Paenibacillus odorifer group.</title>
        <authorList>
            <person name="den Bakker H.C."/>
            <person name="Tsai Y.-C."/>
            <person name="Martin N."/>
            <person name="Korlach J."/>
            <person name="Wiedmann M."/>
        </authorList>
    </citation>
    <scope>NUCLEOTIDE SEQUENCE [LARGE SCALE GENOMIC DNA]</scope>
    <source>
        <strain evidence="1 2">DSM 1735</strain>
    </source>
</reference>
<keyword evidence="2" id="KW-1185">Reference proteome</keyword>
<organism evidence="1 2">
    <name type="scientific">Paenibacillus durus</name>
    <name type="common">Paenibacillus azotofixans</name>
    <dbReference type="NCBI Taxonomy" id="44251"/>
    <lineage>
        <taxon>Bacteria</taxon>
        <taxon>Bacillati</taxon>
        <taxon>Bacillota</taxon>
        <taxon>Bacilli</taxon>
        <taxon>Bacillales</taxon>
        <taxon>Paenibacillaceae</taxon>
        <taxon>Paenibacillus</taxon>
    </lineage>
</organism>
<accession>A0A089HKR8</accession>
<evidence type="ECO:0000313" key="1">
    <source>
        <dbReference type="EMBL" id="AIQ11707.1"/>
    </source>
</evidence>
<gene>
    <name evidence="1" type="ORF">PDUR_06930</name>
</gene>
<sequence length="126" mass="14780">MLHIRFKDGDLKNDMQIILNSPARCNQFVDKIVNVNHFSVFKLLYELKNEYLLHEPIPQSSFESMYSANPIEALSHFYLENVDTLDYWEWKHAGGTAELAIYYRKTNPDLSLIEAIEKAERSRAKQ</sequence>
<dbReference type="AlphaFoldDB" id="A0A089HKR8"/>
<protein>
    <submittedName>
        <fullName evidence="1">Uncharacterized protein</fullName>
    </submittedName>
</protein>